<gene>
    <name evidence="1" type="ORF">OUZ56_009658</name>
</gene>
<evidence type="ECO:0000313" key="1">
    <source>
        <dbReference type="EMBL" id="KAK4024274.1"/>
    </source>
</evidence>
<protein>
    <submittedName>
        <fullName evidence="1">Uncharacterized protein</fullName>
    </submittedName>
</protein>
<evidence type="ECO:0000313" key="2">
    <source>
        <dbReference type="Proteomes" id="UP001234178"/>
    </source>
</evidence>
<dbReference type="EMBL" id="JAOYFB010000037">
    <property type="protein sequence ID" value="KAK4024274.1"/>
    <property type="molecule type" value="Genomic_DNA"/>
</dbReference>
<comment type="caution">
    <text evidence="1">The sequence shown here is derived from an EMBL/GenBank/DDBJ whole genome shotgun (WGS) entry which is preliminary data.</text>
</comment>
<keyword evidence="2" id="KW-1185">Reference proteome</keyword>
<reference evidence="1 2" key="1">
    <citation type="journal article" date="2023" name="Nucleic Acids Res.">
        <title>The hologenome of Daphnia magna reveals possible DNA methylation and microbiome-mediated evolution of the host genome.</title>
        <authorList>
            <person name="Chaturvedi A."/>
            <person name="Li X."/>
            <person name="Dhandapani V."/>
            <person name="Marshall H."/>
            <person name="Kissane S."/>
            <person name="Cuenca-Cambronero M."/>
            <person name="Asole G."/>
            <person name="Calvet F."/>
            <person name="Ruiz-Romero M."/>
            <person name="Marangio P."/>
            <person name="Guigo R."/>
            <person name="Rago D."/>
            <person name="Mirbahai L."/>
            <person name="Eastwood N."/>
            <person name="Colbourne J.K."/>
            <person name="Zhou J."/>
            <person name="Mallon E."/>
            <person name="Orsini L."/>
        </authorList>
    </citation>
    <scope>NUCLEOTIDE SEQUENCE [LARGE SCALE GENOMIC DNA]</scope>
    <source>
        <strain evidence="1">LRV0_1</strain>
    </source>
</reference>
<accession>A0ABR0AGM4</accession>
<proteinExistence type="predicted"/>
<dbReference type="Proteomes" id="UP001234178">
    <property type="component" value="Unassembled WGS sequence"/>
</dbReference>
<sequence>MSSMRQLFKFKYLKQLMRVFNLPQLVVEQPEHLYYLTNFFAMASHGFSSDDDFEDDGQFKNQQISVVIGKNLKNSYDHLKNYI</sequence>
<organism evidence="1 2">
    <name type="scientific">Daphnia magna</name>
    <dbReference type="NCBI Taxonomy" id="35525"/>
    <lineage>
        <taxon>Eukaryota</taxon>
        <taxon>Metazoa</taxon>
        <taxon>Ecdysozoa</taxon>
        <taxon>Arthropoda</taxon>
        <taxon>Crustacea</taxon>
        <taxon>Branchiopoda</taxon>
        <taxon>Diplostraca</taxon>
        <taxon>Cladocera</taxon>
        <taxon>Anomopoda</taxon>
        <taxon>Daphniidae</taxon>
        <taxon>Daphnia</taxon>
    </lineage>
</organism>
<name>A0ABR0AGM4_9CRUS</name>